<dbReference type="InterPro" id="IPR021069">
    <property type="entry name" value="ImpA_C"/>
</dbReference>
<protein>
    <recommendedName>
        <fullName evidence="6">Type VI secretion system ImpA family N-terminal domain-containing protein</fullName>
    </recommendedName>
</protein>
<evidence type="ECO:0000256" key="1">
    <source>
        <dbReference type="SAM" id="Phobius"/>
    </source>
</evidence>
<evidence type="ECO:0008006" key="6">
    <source>
        <dbReference type="Google" id="ProtNLM"/>
    </source>
</evidence>
<dbReference type="RefSeq" id="WP_133086144.1">
    <property type="nucleotide sequence ID" value="NZ_CP037864.1"/>
</dbReference>
<gene>
    <name evidence="4" type="ORF">E1B03_10125</name>
</gene>
<dbReference type="Pfam" id="PF12486">
    <property type="entry name" value="VasL"/>
    <property type="match status" value="1"/>
</dbReference>
<accession>A0A4P6WJA2</accession>
<feature type="transmembrane region" description="Helical" evidence="1">
    <location>
        <begin position="226"/>
        <end position="247"/>
    </location>
</feature>
<name>A0A4P6WJA2_9ENTR</name>
<keyword evidence="1" id="KW-0812">Transmembrane</keyword>
<dbReference type="PANTHER" id="PTHR37024:SF5">
    <property type="entry name" value="IMPA N-TERMINAL DOMAIN-CONTAINING PROTEIN"/>
    <property type="match status" value="1"/>
</dbReference>
<organism evidence="4 5">
    <name type="scientific">Citrobacter arsenatis</name>
    <dbReference type="NCBI Taxonomy" id="2546350"/>
    <lineage>
        <taxon>Bacteria</taxon>
        <taxon>Pseudomonadati</taxon>
        <taxon>Pseudomonadota</taxon>
        <taxon>Gammaproteobacteria</taxon>
        <taxon>Enterobacterales</taxon>
        <taxon>Enterobacteriaceae</taxon>
        <taxon>Citrobacter</taxon>
    </lineage>
</organism>
<evidence type="ECO:0000313" key="5">
    <source>
        <dbReference type="Proteomes" id="UP000293850"/>
    </source>
</evidence>
<keyword evidence="1" id="KW-0472">Membrane</keyword>
<feature type="domain" description="ImpA N-terminal" evidence="2">
    <location>
        <begin position="11"/>
        <end position="112"/>
    </location>
</feature>
<proteinExistence type="predicted"/>
<dbReference type="Proteomes" id="UP000293850">
    <property type="component" value="Chromosome"/>
</dbReference>
<feature type="domain" description="ImpA C-terminal" evidence="3">
    <location>
        <begin position="266"/>
        <end position="402"/>
    </location>
</feature>
<keyword evidence="5" id="KW-1185">Reference proteome</keyword>
<dbReference type="Pfam" id="PF06812">
    <property type="entry name" value="ImpA_N"/>
    <property type="match status" value="1"/>
</dbReference>
<dbReference type="KEGG" id="cars:E1B03_10125"/>
<reference evidence="4 5" key="1">
    <citation type="submission" date="2019-03" db="EMBL/GenBank/DDBJ databases">
        <title>Complete genome sequence of an arsenate-respiring bacteria, Citrobacter sp. LY-1.</title>
        <authorList>
            <person name="Wang H."/>
            <person name="Liu Y."/>
            <person name="Li Q."/>
            <person name="Huang J."/>
        </authorList>
    </citation>
    <scope>NUCLEOTIDE SEQUENCE [LARGE SCALE GENOMIC DNA]</scope>
    <source>
        <strain evidence="4 5">LY-1</strain>
    </source>
</reference>
<evidence type="ECO:0000259" key="3">
    <source>
        <dbReference type="Pfam" id="PF12486"/>
    </source>
</evidence>
<dbReference type="EMBL" id="CP037864">
    <property type="protein sequence ID" value="QBM22777.1"/>
    <property type="molecule type" value="Genomic_DNA"/>
</dbReference>
<keyword evidence="1" id="KW-1133">Transmembrane helix</keyword>
<sequence length="410" mass="46526">MNDIPTRKIKTGGDPRTLSDYAVLRDELRKLTHPARPDVNWEYAEKLCLSLFEQNGVELQTASWYTLARTQLAGLLGLNEGLAIVAILIGNQWGMLWPQPVHARVEILSSLSQRLQKQLRTLSLSYSDLSQLYRAERRLIDIETVLQRLELKHLCQFETLRTMLHNSAVRLENSSASSTTVAFVQPRMQSPENREACEVKWVYVTQPEQQPNTDLYTAIPTPVKPWIIFTAGMCTMLVLGTLSLYCWQKIDPKPVNPLPVVANEDSLKVLAQFPPLWRHEYGFVLASSAIPVKAEKLKAQWQQSIRGNALPIESLSGWHQGMSGLSKLAQRLDALDERKGKYLTGSELKSMVFMITQDFGRAVPVEERLYRLSQTEGSEQLSSAQTLQLDIYFNQLLNRYALIKEQAGED</sequence>
<evidence type="ECO:0000259" key="2">
    <source>
        <dbReference type="Pfam" id="PF06812"/>
    </source>
</evidence>
<dbReference type="PANTHER" id="PTHR37024">
    <property type="entry name" value="TYPE VI SECRETION SYSTEM DUF2094 AND IMPA-RELATED DOMAIN PROTEIN"/>
    <property type="match status" value="1"/>
</dbReference>
<evidence type="ECO:0000313" key="4">
    <source>
        <dbReference type="EMBL" id="QBM22777.1"/>
    </source>
</evidence>
<dbReference type="AlphaFoldDB" id="A0A4P6WJA2"/>
<dbReference type="InterPro" id="IPR010657">
    <property type="entry name" value="ImpA_N"/>
</dbReference>